<evidence type="ECO:0000256" key="7">
    <source>
        <dbReference type="ARBA" id="ARBA00023136"/>
    </source>
</evidence>
<evidence type="ECO:0000256" key="6">
    <source>
        <dbReference type="ARBA" id="ARBA00022989"/>
    </source>
</evidence>
<organism evidence="9 10">
    <name type="scientific">Lentinula lateritia</name>
    <dbReference type="NCBI Taxonomy" id="40482"/>
    <lineage>
        <taxon>Eukaryota</taxon>
        <taxon>Fungi</taxon>
        <taxon>Dikarya</taxon>
        <taxon>Basidiomycota</taxon>
        <taxon>Agaricomycotina</taxon>
        <taxon>Agaricomycetes</taxon>
        <taxon>Agaricomycetidae</taxon>
        <taxon>Agaricales</taxon>
        <taxon>Marasmiineae</taxon>
        <taxon>Omphalotaceae</taxon>
        <taxon>Lentinula</taxon>
    </lineage>
</organism>
<evidence type="ECO:0000256" key="4">
    <source>
        <dbReference type="ARBA" id="ARBA00022596"/>
    </source>
</evidence>
<reference evidence="9" key="1">
    <citation type="submission" date="2022-08" db="EMBL/GenBank/DDBJ databases">
        <title>A Global Phylogenomic Analysis of the Shiitake Genus Lentinula.</title>
        <authorList>
            <consortium name="DOE Joint Genome Institute"/>
            <person name="Sierra-Patev S."/>
            <person name="Min B."/>
            <person name="Naranjo-Ortiz M."/>
            <person name="Looney B."/>
            <person name="Konkel Z."/>
            <person name="Slot J.C."/>
            <person name="Sakamoto Y."/>
            <person name="Steenwyk J.L."/>
            <person name="Rokas A."/>
            <person name="Carro J."/>
            <person name="Camarero S."/>
            <person name="Ferreira P."/>
            <person name="Molpeceres G."/>
            <person name="Ruiz-Duenas F.J."/>
            <person name="Serrano A."/>
            <person name="Henrissat B."/>
            <person name="Drula E."/>
            <person name="Hughes K.W."/>
            <person name="Mata J.L."/>
            <person name="Ishikawa N.K."/>
            <person name="Vargas-Isla R."/>
            <person name="Ushijima S."/>
            <person name="Smith C.A."/>
            <person name="Ahrendt S."/>
            <person name="Andreopoulos W."/>
            <person name="He G."/>
            <person name="Labutti K."/>
            <person name="Lipzen A."/>
            <person name="Ng V."/>
            <person name="Riley R."/>
            <person name="Sandor L."/>
            <person name="Barry K."/>
            <person name="Martinez A.T."/>
            <person name="Xiao Y."/>
            <person name="Gibbons J.G."/>
            <person name="Terashima K."/>
            <person name="Grigoriev I.V."/>
            <person name="Hibbett D.S."/>
        </authorList>
    </citation>
    <scope>NUCLEOTIDE SEQUENCE</scope>
    <source>
        <strain evidence="9">RHP3577 ss4</strain>
    </source>
</reference>
<protein>
    <recommendedName>
        <fullName evidence="8">Nickel/cobalt efflux system</fullName>
    </recommendedName>
</protein>
<accession>A0ABQ8UY13</accession>
<sequence>MATTFIRTYLSLHRVEAPRLTLFGRSLLLLTSEILANALCWTAAGVMFGRTKETKSILGLAMLAWTLGLRHALDADHISAIDNATRGFIAMDQLPVTCGLYFSLGHSTIVIVVNVAIAISSNIASKLDGVGQVGSIIGSAISGSFLFIVALMNSIILFKLMRRRRLRSQAANSDSADNVPYNPKENHMLMMRIIGPVVTFVNKPWKMYPVGILFGLGFDTTSSIALLAVSALTKTSGGKAIPPSDVVILPFLFTAGMTLVDSLDSILMLYSYAGFPEHSLRIFERGRLDRDSISDLRVTHPDGDQIESKVDIQVPVGTEAQSGAEIQITRNAQVKQNAISGLSILLTLMSIMVALSISLIEIMALIGDNCTPCKIAAQAEDGGGLAGRWWRGWNVANNNIGYIGAGIVGAFVVLVGGWYAFTWVIKRIRQRRSL</sequence>
<dbReference type="Pfam" id="PF03824">
    <property type="entry name" value="NicO"/>
    <property type="match status" value="1"/>
</dbReference>
<evidence type="ECO:0000313" key="10">
    <source>
        <dbReference type="Proteomes" id="UP001150217"/>
    </source>
</evidence>
<dbReference type="InterPro" id="IPR011541">
    <property type="entry name" value="Ni/Co_transpt_high_affinity"/>
</dbReference>
<gene>
    <name evidence="9" type="ORF">C8R41DRAFT_858415</name>
</gene>
<keyword evidence="5 8" id="KW-0812">Transmembrane</keyword>
<evidence type="ECO:0000256" key="1">
    <source>
        <dbReference type="ARBA" id="ARBA00004127"/>
    </source>
</evidence>
<dbReference type="Proteomes" id="UP001150217">
    <property type="component" value="Unassembled WGS sequence"/>
</dbReference>
<feature type="transmembrane region" description="Helical" evidence="8">
    <location>
        <begin position="210"/>
        <end position="231"/>
    </location>
</feature>
<evidence type="ECO:0000256" key="8">
    <source>
        <dbReference type="RuleBase" id="RU362101"/>
    </source>
</evidence>
<keyword evidence="10" id="KW-1185">Reference proteome</keyword>
<feature type="transmembrane region" description="Helical" evidence="8">
    <location>
        <begin position="400"/>
        <end position="425"/>
    </location>
</feature>
<evidence type="ECO:0000256" key="2">
    <source>
        <dbReference type="ARBA" id="ARBA00010892"/>
    </source>
</evidence>
<keyword evidence="4" id="KW-0533">Nickel</keyword>
<feature type="transmembrane region" description="Helical" evidence="8">
    <location>
        <begin position="100"/>
        <end position="124"/>
    </location>
</feature>
<feature type="transmembrane region" description="Helical" evidence="8">
    <location>
        <begin position="136"/>
        <end position="158"/>
    </location>
</feature>
<dbReference type="PANTHER" id="PTHR31611:SF0">
    <property type="entry name" value="HIGH-AFFINITY NICKEL TRANSPORT PROTEIN NIC1"/>
    <property type="match status" value="1"/>
</dbReference>
<keyword evidence="7 8" id="KW-0472">Membrane</keyword>
<proteinExistence type="inferred from homology"/>
<dbReference type="PANTHER" id="PTHR31611">
    <property type="entry name" value="HIGH-AFFINITY NICKEL TRANSPORT PROTEIN NIC1"/>
    <property type="match status" value="1"/>
</dbReference>
<evidence type="ECO:0000256" key="5">
    <source>
        <dbReference type="ARBA" id="ARBA00022692"/>
    </source>
</evidence>
<keyword evidence="3 8" id="KW-0813">Transport</keyword>
<name>A0ABQ8UY13_9AGAR</name>
<comment type="subcellular location">
    <subcellularLocation>
        <location evidence="8">Cell membrane</location>
        <topology evidence="8">Multi-pass membrane protein</topology>
    </subcellularLocation>
    <subcellularLocation>
        <location evidence="1">Endomembrane system</location>
        <topology evidence="1">Multi-pass membrane protein</topology>
    </subcellularLocation>
</comment>
<feature type="transmembrane region" description="Helical" evidence="8">
    <location>
        <begin position="338"/>
        <end position="360"/>
    </location>
</feature>
<feature type="transmembrane region" description="Helical" evidence="8">
    <location>
        <begin position="251"/>
        <end position="275"/>
    </location>
</feature>
<dbReference type="InterPro" id="IPR004688">
    <property type="entry name" value="Ni/Co_transpt"/>
</dbReference>
<dbReference type="EMBL" id="JANVFT010000126">
    <property type="protein sequence ID" value="KAJ4465474.1"/>
    <property type="molecule type" value="Genomic_DNA"/>
</dbReference>
<keyword evidence="6 8" id="KW-1133">Transmembrane helix</keyword>
<evidence type="ECO:0000313" key="9">
    <source>
        <dbReference type="EMBL" id="KAJ4465474.1"/>
    </source>
</evidence>
<comment type="caution">
    <text evidence="9">The sequence shown here is derived from an EMBL/GenBank/DDBJ whole genome shotgun (WGS) entry which is preliminary data.</text>
</comment>
<evidence type="ECO:0000256" key="3">
    <source>
        <dbReference type="ARBA" id="ARBA00022448"/>
    </source>
</evidence>
<comment type="similarity">
    <text evidence="2 8">Belongs to the NiCoT transporter (TC 2.A.52) family.</text>
</comment>